<proteinExistence type="predicted"/>
<dbReference type="OrthoDB" id="237859at2157"/>
<name>A0A151A848_9EURY</name>
<gene>
    <name evidence="2" type="ORF">HAPAU_38940</name>
</gene>
<evidence type="ECO:0000259" key="1">
    <source>
        <dbReference type="Pfam" id="PF26481"/>
    </source>
</evidence>
<dbReference type="AlphaFoldDB" id="A0A151A848"/>
<dbReference type="InterPro" id="IPR058467">
    <property type="entry name" value="DUF8154"/>
</dbReference>
<keyword evidence="3" id="KW-1185">Reference proteome</keyword>
<feature type="domain" description="DUF8154" evidence="1">
    <location>
        <begin position="1"/>
        <end position="161"/>
    </location>
</feature>
<evidence type="ECO:0000313" key="3">
    <source>
        <dbReference type="Proteomes" id="UP000075321"/>
    </source>
</evidence>
<accession>A0A151A848</accession>
<organism evidence="2 3">
    <name type="scientific">Halalkalicoccus paucihalophilus</name>
    <dbReference type="NCBI Taxonomy" id="1008153"/>
    <lineage>
        <taxon>Archaea</taxon>
        <taxon>Methanobacteriati</taxon>
        <taxon>Methanobacteriota</taxon>
        <taxon>Stenosarchaea group</taxon>
        <taxon>Halobacteria</taxon>
        <taxon>Halobacteriales</taxon>
        <taxon>Halococcaceae</taxon>
        <taxon>Halalkalicoccus</taxon>
    </lineage>
</organism>
<dbReference type="EMBL" id="LTAZ01000017">
    <property type="protein sequence ID" value="KYH23815.1"/>
    <property type="molecule type" value="Genomic_DNA"/>
</dbReference>
<dbReference type="Proteomes" id="UP000075321">
    <property type="component" value="Unassembled WGS sequence"/>
</dbReference>
<comment type="caution">
    <text evidence="2">The sequence shown here is derived from an EMBL/GenBank/DDBJ whole genome shotgun (WGS) entry which is preliminary data.</text>
</comment>
<dbReference type="Pfam" id="PF26481">
    <property type="entry name" value="DUF8154"/>
    <property type="match status" value="1"/>
</dbReference>
<dbReference type="RefSeq" id="WP_066385514.1">
    <property type="nucleotide sequence ID" value="NZ_LTAZ01000017.1"/>
</dbReference>
<reference evidence="2 3" key="1">
    <citation type="submission" date="2016-02" db="EMBL/GenBank/DDBJ databases">
        <title>Genome sequence of Halalkalicoccus paucihalophilus DSM 24557.</title>
        <authorList>
            <person name="Poehlein A."/>
            <person name="Daniel R."/>
        </authorList>
    </citation>
    <scope>NUCLEOTIDE SEQUENCE [LARGE SCALE GENOMIC DNA]</scope>
    <source>
        <strain evidence="2 3">DSM 24557</strain>
    </source>
</reference>
<dbReference type="PATRIC" id="fig|1008153.3.peg.4162"/>
<protein>
    <recommendedName>
        <fullName evidence="1">DUF8154 domain-containing protein</fullName>
    </recommendedName>
</protein>
<evidence type="ECO:0000313" key="2">
    <source>
        <dbReference type="EMBL" id="KYH23815.1"/>
    </source>
</evidence>
<sequence length="162" mass="18489">MQNSRIDEVLDDAERLFERPGRMIENGVDVDDPALLQLRKACRLVTAAEFLADHNGYYTVVIEASFAAIERSIQFYLLENDFLAPEEYVDHTVVYQRGEEAGLYNAEIKERLAALWRNNRSKTYYREGVGTADRAAIMLELAQAIHQHVIQLAGVRHECLCS</sequence>